<accession>A0A813EYG9</accession>
<keyword evidence="4" id="KW-1185">Reference proteome</keyword>
<dbReference type="OrthoDB" id="532484at2759"/>
<gene>
    <name evidence="1" type="ORF">PGLA1383_LOCUS24811</name>
    <name evidence="2" type="ORF">PGLA1383_LOCUS36434</name>
    <name evidence="3" type="ORF">PGLA2088_LOCUS36012</name>
</gene>
<dbReference type="Proteomes" id="UP000626109">
    <property type="component" value="Unassembled WGS sequence"/>
</dbReference>
<dbReference type="EMBL" id="CAJNNV010026704">
    <property type="protein sequence ID" value="CAE8618838.1"/>
    <property type="molecule type" value="Genomic_DNA"/>
</dbReference>
<name>A0A813EYG9_POLGL</name>
<protein>
    <submittedName>
        <fullName evidence="1">Uncharacterized protein</fullName>
    </submittedName>
</protein>
<organism evidence="1 4">
    <name type="scientific">Polarella glacialis</name>
    <name type="common">Dinoflagellate</name>
    <dbReference type="NCBI Taxonomy" id="89957"/>
    <lineage>
        <taxon>Eukaryota</taxon>
        <taxon>Sar</taxon>
        <taxon>Alveolata</taxon>
        <taxon>Dinophyceae</taxon>
        <taxon>Suessiales</taxon>
        <taxon>Suessiaceae</taxon>
        <taxon>Polarella</taxon>
    </lineage>
</organism>
<dbReference type="EMBL" id="CAJNNW010032012">
    <property type="protein sequence ID" value="CAE8710585.1"/>
    <property type="molecule type" value="Genomic_DNA"/>
</dbReference>
<dbReference type="InterPro" id="IPR029147">
    <property type="entry name" value="CFAP77"/>
</dbReference>
<evidence type="ECO:0000313" key="4">
    <source>
        <dbReference type="Proteomes" id="UP000654075"/>
    </source>
</evidence>
<dbReference type="AlphaFoldDB" id="A0A813EYG9"/>
<dbReference type="Pfam" id="PF14825">
    <property type="entry name" value="CFAP77"/>
    <property type="match status" value="1"/>
</dbReference>
<proteinExistence type="predicted"/>
<comment type="caution">
    <text evidence="1">The sequence shown here is derived from an EMBL/GenBank/DDBJ whole genome shotgun (WGS) entry which is preliminary data.</text>
</comment>
<dbReference type="PANTHER" id="PTHR28617:SF1">
    <property type="entry name" value="CILIA- AND FLAGELLA-ASSOCIATED PROTEIN 77"/>
    <property type="match status" value="1"/>
</dbReference>
<evidence type="ECO:0000313" key="2">
    <source>
        <dbReference type="EMBL" id="CAE8618838.1"/>
    </source>
</evidence>
<dbReference type="Proteomes" id="UP000654075">
    <property type="component" value="Unassembled WGS sequence"/>
</dbReference>
<evidence type="ECO:0000313" key="3">
    <source>
        <dbReference type="EMBL" id="CAE8710585.1"/>
    </source>
</evidence>
<reference evidence="1" key="1">
    <citation type="submission" date="2021-02" db="EMBL/GenBank/DDBJ databases">
        <authorList>
            <person name="Dougan E. K."/>
            <person name="Rhodes N."/>
            <person name="Thang M."/>
            <person name="Chan C."/>
        </authorList>
    </citation>
    <scope>NUCLEOTIDE SEQUENCE</scope>
</reference>
<dbReference type="EMBL" id="CAJNNV010019917">
    <property type="protein sequence ID" value="CAE8606852.1"/>
    <property type="molecule type" value="Genomic_DNA"/>
</dbReference>
<evidence type="ECO:0000313" key="1">
    <source>
        <dbReference type="EMBL" id="CAE8606852.1"/>
    </source>
</evidence>
<dbReference type="OMA" id="TWKFHLE"/>
<sequence length="245" mass="27187">MSDGYRNRTNNAVLMKDDVGKAKPTVYSLPHEGHAYGRSEPADVEGAREVTMHWAAHVPRPKMGPETQDFRKLNRAAAKSGVRHAKDLAEFRKGVDIKLIPSGPSGCLPKVIPSDVIPSFAYGQKSRPSTPIAHVVGNTYAMEYEEVMEKGYRALEQDKLVYSKTKIKLTKAAKDRIVAARSRNMMEMLNEAPKEPFKLSKFKKVTARIVLPGLSKASSMPNIRAYAQPEAMSAAEMDTADYDDY</sequence>
<dbReference type="PANTHER" id="PTHR28617">
    <property type="entry name" value="CILIA- AND FLAGELLA-ASSOCIATED PROTEIN 77"/>
    <property type="match status" value="1"/>
</dbReference>